<sequence length="61" mass="6937">MKKARDQKPVRTMPEGVYEGGLPEPPLTQDAARKNEEIAEDFQGNGYPLPTPRQGKRRTER</sequence>
<protein>
    <submittedName>
        <fullName evidence="2">Uncharacterized protein</fullName>
    </submittedName>
</protein>
<proteinExistence type="predicted"/>
<accession>A0A9D2KZG4</accession>
<evidence type="ECO:0000256" key="1">
    <source>
        <dbReference type="SAM" id="MobiDB-lite"/>
    </source>
</evidence>
<gene>
    <name evidence="2" type="ORF">H9717_10730</name>
</gene>
<dbReference type="AlphaFoldDB" id="A0A9D2KZG4"/>
<name>A0A9D2KZG4_9FIRM</name>
<evidence type="ECO:0000313" key="3">
    <source>
        <dbReference type="Proteomes" id="UP000886858"/>
    </source>
</evidence>
<reference evidence="2" key="1">
    <citation type="journal article" date="2021" name="PeerJ">
        <title>Extensive microbial diversity within the chicken gut microbiome revealed by metagenomics and culture.</title>
        <authorList>
            <person name="Gilroy R."/>
            <person name="Ravi A."/>
            <person name="Getino M."/>
            <person name="Pursley I."/>
            <person name="Horton D.L."/>
            <person name="Alikhan N.F."/>
            <person name="Baker D."/>
            <person name="Gharbi K."/>
            <person name="Hall N."/>
            <person name="Watson M."/>
            <person name="Adriaenssens E.M."/>
            <person name="Foster-Nyarko E."/>
            <person name="Jarju S."/>
            <person name="Secka A."/>
            <person name="Antonio M."/>
            <person name="Oren A."/>
            <person name="Chaudhuri R.R."/>
            <person name="La Ragione R."/>
            <person name="Hildebrand F."/>
            <person name="Pallen M.J."/>
        </authorList>
    </citation>
    <scope>NUCLEOTIDE SEQUENCE</scope>
    <source>
        <strain evidence="2">CHK179-7159</strain>
    </source>
</reference>
<comment type="caution">
    <text evidence="2">The sequence shown here is derived from an EMBL/GenBank/DDBJ whole genome shotgun (WGS) entry which is preliminary data.</text>
</comment>
<feature type="region of interest" description="Disordered" evidence="1">
    <location>
        <begin position="1"/>
        <end position="61"/>
    </location>
</feature>
<dbReference type="Proteomes" id="UP000886858">
    <property type="component" value="Unassembled WGS sequence"/>
</dbReference>
<organism evidence="2 3">
    <name type="scientific">Candidatus Eisenbergiella merdipullorum</name>
    <dbReference type="NCBI Taxonomy" id="2838553"/>
    <lineage>
        <taxon>Bacteria</taxon>
        <taxon>Bacillati</taxon>
        <taxon>Bacillota</taxon>
        <taxon>Clostridia</taxon>
        <taxon>Lachnospirales</taxon>
        <taxon>Lachnospiraceae</taxon>
        <taxon>Eisenbergiella</taxon>
    </lineage>
</organism>
<dbReference type="EMBL" id="DWYY01000116">
    <property type="protein sequence ID" value="HJA93567.1"/>
    <property type="molecule type" value="Genomic_DNA"/>
</dbReference>
<reference evidence="2" key="2">
    <citation type="submission" date="2021-04" db="EMBL/GenBank/DDBJ databases">
        <authorList>
            <person name="Gilroy R."/>
        </authorList>
    </citation>
    <scope>NUCLEOTIDE SEQUENCE</scope>
    <source>
        <strain evidence="2">CHK179-7159</strain>
    </source>
</reference>
<evidence type="ECO:0000313" key="2">
    <source>
        <dbReference type="EMBL" id="HJA93567.1"/>
    </source>
</evidence>